<reference evidence="5 6" key="1">
    <citation type="submission" date="2018-11" db="EMBL/GenBank/DDBJ databases">
        <title>Genome sequencing and assembly of Clostridium tagluense strain A121.</title>
        <authorList>
            <person name="Murakami T."/>
            <person name="Segawa T."/>
            <person name="Shcherbakova V.A."/>
            <person name="Mori H."/>
            <person name="Yoshimura Y."/>
        </authorList>
    </citation>
    <scope>NUCLEOTIDE SEQUENCE [LARGE SCALE GENOMIC DNA]</scope>
    <source>
        <strain evidence="5 6">A121</strain>
    </source>
</reference>
<dbReference type="SUPFAM" id="SSF46689">
    <property type="entry name" value="Homeodomain-like"/>
    <property type="match status" value="2"/>
</dbReference>
<protein>
    <submittedName>
        <fullName evidence="5">AraC family transcriptional regulator</fullName>
    </submittedName>
</protein>
<dbReference type="PANTHER" id="PTHR43280">
    <property type="entry name" value="ARAC-FAMILY TRANSCRIPTIONAL REGULATOR"/>
    <property type="match status" value="1"/>
</dbReference>
<proteinExistence type="predicted"/>
<accession>A0A401UG28</accession>
<evidence type="ECO:0000259" key="4">
    <source>
        <dbReference type="PROSITE" id="PS01124"/>
    </source>
</evidence>
<gene>
    <name evidence="5" type="ORF">Ctaglu_00690</name>
</gene>
<evidence type="ECO:0000313" key="5">
    <source>
        <dbReference type="EMBL" id="GCD08446.1"/>
    </source>
</evidence>
<dbReference type="PROSITE" id="PS00041">
    <property type="entry name" value="HTH_ARAC_FAMILY_1"/>
    <property type="match status" value="1"/>
</dbReference>
<evidence type="ECO:0000313" key="6">
    <source>
        <dbReference type="Proteomes" id="UP000287872"/>
    </source>
</evidence>
<keyword evidence="2" id="KW-0238">DNA-binding</keyword>
<dbReference type="Pfam" id="PF12833">
    <property type="entry name" value="HTH_18"/>
    <property type="match status" value="1"/>
</dbReference>
<feature type="domain" description="HTH araC/xylS-type" evidence="4">
    <location>
        <begin position="154"/>
        <end position="253"/>
    </location>
</feature>
<evidence type="ECO:0000256" key="3">
    <source>
        <dbReference type="ARBA" id="ARBA00023163"/>
    </source>
</evidence>
<keyword evidence="3" id="KW-0804">Transcription</keyword>
<keyword evidence="1" id="KW-0805">Transcription regulation</keyword>
<dbReference type="InterPro" id="IPR018060">
    <property type="entry name" value="HTH_AraC"/>
</dbReference>
<comment type="caution">
    <text evidence="5">The sequence shown here is derived from an EMBL/GenBank/DDBJ whole genome shotgun (WGS) entry which is preliminary data.</text>
</comment>
<organism evidence="5 6">
    <name type="scientific">Clostridium tagluense</name>
    <dbReference type="NCBI Taxonomy" id="360422"/>
    <lineage>
        <taxon>Bacteria</taxon>
        <taxon>Bacillati</taxon>
        <taxon>Bacillota</taxon>
        <taxon>Clostridia</taxon>
        <taxon>Eubacteriales</taxon>
        <taxon>Clostridiaceae</taxon>
        <taxon>Clostridium</taxon>
    </lineage>
</organism>
<dbReference type="Gene3D" id="1.10.10.60">
    <property type="entry name" value="Homeodomain-like"/>
    <property type="match status" value="2"/>
</dbReference>
<dbReference type="GO" id="GO:0003700">
    <property type="term" value="F:DNA-binding transcription factor activity"/>
    <property type="evidence" value="ECO:0007669"/>
    <property type="project" value="InterPro"/>
</dbReference>
<dbReference type="PROSITE" id="PS01124">
    <property type="entry name" value="HTH_ARAC_FAMILY_2"/>
    <property type="match status" value="1"/>
</dbReference>
<dbReference type="InterPro" id="IPR018062">
    <property type="entry name" value="HTH_AraC-typ_CS"/>
</dbReference>
<keyword evidence="6" id="KW-1185">Reference proteome</keyword>
<dbReference type="RefSeq" id="WP_124996927.1">
    <property type="nucleotide sequence ID" value="NZ_BHYK01000001.1"/>
</dbReference>
<evidence type="ECO:0000256" key="2">
    <source>
        <dbReference type="ARBA" id="ARBA00023125"/>
    </source>
</evidence>
<dbReference type="SMART" id="SM00342">
    <property type="entry name" value="HTH_ARAC"/>
    <property type="match status" value="1"/>
</dbReference>
<dbReference type="GO" id="GO:0043565">
    <property type="term" value="F:sequence-specific DNA binding"/>
    <property type="evidence" value="ECO:0007669"/>
    <property type="project" value="InterPro"/>
</dbReference>
<evidence type="ECO:0000256" key="1">
    <source>
        <dbReference type="ARBA" id="ARBA00023015"/>
    </source>
</evidence>
<dbReference type="Proteomes" id="UP000287872">
    <property type="component" value="Unassembled WGS sequence"/>
</dbReference>
<dbReference type="OrthoDB" id="1677563at2"/>
<sequence length="258" mass="29903">MINKYKISNILETFYQCVNLPIRAVSLAGQTLGKAGYSSYCDDLFMSNKAFEKTKTYFNTYNDNDFEKDISTLNCSYNISFAACYIFPLHHNEGVVCILGPYLNCPMEYKNLSYKPKHCIPHMFSLLETISKDLLIFPNEKNCFNVNKYNPHINKAINYISKHYSEPLTLNHIAKNLNINKYYFCSLFKNETGQTFSQYLNIIRVEKSKKLLLNNRNFSILDVAVAVGFNSQSYYTTVFKKLNNKTPLELRNSHTTHT</sequence>
<dbReference type="InterPro" id="IPR009057">
    <property type="entry name" value="Homeodomain-like_sf"/>
</dbReference>
<name>A0A401UG28_9CLOT</name>
<dbReference type="EMBL" id="BHYK01000001">
    <property type="protein sequence ID" value="GCD08446.1"/>
    <property type="molecule type" value="Genomic_DNA"/>
</dbReference>
<dbReference type="PANTHER" id="PTHR43280:SF28">
    <property type="entry name" value="HTH-TYPE TRANSCRIPTIONAL ACTIVATOR RHAS"/>
    <property type="match status" value="1"/>
</dbReference>
<dbReference type="AlphaFoldDB" id="A0A401UG28"/>